<gene>
    <name evidence="2" type="ORF">SAMN05421738_10625</name>
</gene>
<name>A0A1I4VWN6_9FLAO</name>
<protein>
    <submittedName>
        <fullName evidence="2">Uncharacterized protein</fullName>
    </submittedName>
</protein>
<proteinExistence type="predicted"/>
<feature type="compositionally biased region" description="Polar residues" evidence="1">
    <location>
        <begin position="33"/>
        <end position="49"/>
    </location>
</feature>
<dbReference type="RefSeq" id="WP_092907798.1">
    <property type="nucleotide sequence ID" value="NZ_FOUZ01000006.1"/>
</dbReference>
<accession>A0A1I4VWN6</accession>
<sequence>MRTILFSILTLISVNSFGQGQTINPDLGDHGPSTITPGPSAPSGPQESYGSNINLSCNANSRTFTYKINSTTVNEGYIWIYPASNIDYTNNNQYYNPVYEAYIYSGNINTSTYFSTSWDPTATNPKPYKVFLEAEFSKADGSTYFEKSEILCRF</sequence>
<dbReference type="Proteomes" id="UP000199149">
    <property type="component" value="Unassembled WGS sequence"/>
</dbReference>
<reference evidence="3" key="1">
    <citation type="submission" date="2016-10" db="EMBL/GenBank/DDBJ databases">
        <authorList>
            <person name="Varghese N."/>
            <person name="Submissions S."/>
        </authorList>
    </citation>
    <scope>NUCLEOTIDE SEQUENCE [LARGE SCALE GENOMIC DNA]</scope>
    <source>
        <strain evidence="3">XJ109</strain>
    </source>
</reference>
<evidence type="ECO:0000256" key="1">
    <source>
        <dbReference type="SAM" id="MobiDB-lite"/>
    </source>
</evidence>
<feature type="region of interest" description="Disordered" evidence="1">
    <location>
        <begin position="23"/>
        <end position="49"/>
    </location>
</feature>
<dbReference type="EMBL" id="FOUZ01000006">
    <property type="protein sequence ID" value="SFN05694.1"/>
    <property type="molecule type" value="Genomic_DNA"/>
</dbReference>
<evidence type="ECO:0000313" key="3">
    <source>
        <dbReference type="Proteomes" id="UP000199149"/>
    </source>
</evidence>
<evidence type="ECO:0000313" key="2">
    <source>
        <dbReference type="EMBL" id="SFN05694.1"/>
    </source>
</evidence>
<dbReference type="AlphaFoldDB" id="A0A1I4VWN6"/>
<keyword evidence="3" id="KW-1185">Reference proteome</keyword>
<organism evidence="2 3">
    <name type="scientific">Algoriella xinjiangensis</name>
    <dbReference type="NCBI Taxonomy" id="684065"/>
    <lineage>
        <taxon>Bacteria</taxon>
        <taxon>Pseudomonadati</taxon>
        <taxon>Bacteroidota</taxon>
        <taxon>Flavobacteriia</taxon>
        <taxon>Flavobacteriales</taxon>
        <taxon>Weeksellaceae</taxon>
        <taxon>Algoriella</taxon>
    </lineage>
</organism>